<gene>
    <name evidence="1" type="ORF">M4L21_04095</name>
</gene>
<dbReference type="EMBL" id="JAMBPX010000002">
    <property type="protein sequence ID" value="MDG0858501.1"/>
    <property type="molecule type" value="Genomic_DNA"/>
</dbReference>
<dbReference type="AlphaFoldDB" id="A0A1E5TTQ4"/>
<dbReference type="Proteomes" id="UP001152302">
    <property type="component" value="Unassembled WGS sequence"/>
</dbReference>
<dbReference type="Pfam" id="PF26358">
    <property type="entry name" value="EcdD_BsdD_detox"/>
    <property type="match status" value="1"/>
</dbReference>
<comment type="caution">
    <text evidence="1">The sequence shown here is derived from an EMBL/GenBank/DDBJ whole genome shotgun (WGS) entry which is preliminary data.</text>
</comment>
<dbReference type="SUPFAM" id="SSF57783">
    <property type="entry name" value="Zinc beta-ribbon"/>
    <property type="match status" value="1"/>
</dbReference>
<dbReference type="InterPro" id="IPR047707">
    <property type="entry name" value="VdcD-like"/>
</dbReference>
<protein>
    <submittedName>
        <fullName evidence="1">Vanillic acid non-oxidative decarboxylation protein</fullName>
    </submittedName>
</protein>
<dbReference type="RefSeq" id="WP_069815714.1">
    <property type="nucleotide sequence ID" value="NZ_CBCPHY010000001.1"/>
</dbReference>
<dbReference type="NCBIfam" id="NF041205">
    <property type="entry name" value="VdcD"/>
    <property type="match status" value="1"/>
</dbReference>
<accession>A0A1E5TTQ4</accession>
<sequence>MICPRCDSKEVELLTKAPKDDAWEVYICNTCTFSWRNTEGENITNPEKYDSRFKLKPTEFDNLAQIPPIPDLTNK</sequence>
<evidence type="ECO:0000313" key="1">
    <source>
        <dbReference type="EMBL" id="MDG0858501.1"/>
    </source>
</evidence>
<name>A0A1E5TTQ4_9STAP</name>
<reference evidence="1" key="1">
    <citation type="submission" date="2022-05" db="EMBL/GenBank/DDBJ databases">
        <title>Comparative genomics of Staphylococcus equorum isolates.</title>
        <authorList>
            <person name="Luelf R.H."/>
        </authorList>
    </citation>
    <scope>NUCLEOTIDE SEQUENCE</scope>
    <source>
        <strain evidence="1">TMW 2.2343</strain>
    </source>
</reference>
<evidence type="ECO:0000313" key="2">
    <source>
        <dbReference type="Proteomes" id="UP001152302"/>
    </source>
</evidence>
<organism evidence="1 2">
    <name type="scientific">Staphylococcus equorum</name>
    <dbReference type="NCBI Taxonomy" id="246432"/>
    <lineage>
        <taxon>Bacteria</taxon>
        <taxon>Bacillati</taxon>
        <taxon>Bacillota</taxon>
        <taxon>Bacilli</taxon>
        <taxon>Bacillales</taxon>
        <taxon>Staphylococcaceae</taxon>
        <taxon>Staphylococcus</taxon>
    </lineage>
</organism>
<proteinExistence type="predicted"/>